<feature type="domain" description="C2H2-type" evidence="8">
    <location>
        <begin position="240"/>
        <end position="264"/>
    </location>
</feature>
<evidence type="ECO:0000256" key="6">
    <source>
        <dbReference type="ARBA" id="ARBA00023242"/>
    </source>
</evidence>
<dbReference type="EnsemblMetazoa" id="CLYHEMT023443.1">
    <property type="protein sequence ID" value="CLYHEMP023443.1"/>
    <property type="gene ID" value="CLYHEMG023443"/>
</dbReference>
<proteinExistence type="predicted"/>
<dbReference type="GO" id="GO:0005634">
    <property type="term" value="C:nucleus"/>
    <property type="evidence" value="ECO:0007669"/>
    <property type="project" value="UniProtKB-SubCell"/>
</dbReference>
<feature type="domain" description="C2H2-type" evidence="8">
    <location>
        <begin position="39"/>
        <end position="66"/>
    </location>
</feature>
<dbReference type="SMART" id="SM00355">
    <property type="entry name" value="ZnF_C2H2"/>
    <property type="match status" value="8"/>
</dbReference>
<reference evidence="9" key="1">
    <citation type="submission" date="2021-01" db="UniProtKB">
        <authorList>
            <consortium name="EnsemblMetazoa"/>
        </authorList>
    </citation>
    <scope>IDENTIFICATION</scope>
</reference>
<evidence type="ECO:0000256" key="2">
    <source>
        <dbReference type="ARBA" id="ARBA00022723"/>
    </source>
</evidence>
<dbReference type="OrthoDB" id="9411774at2759"/>
<evidence type="ECO:0000256" key="7">
    <source>
        <dbReference type="PROSITE-ProRule" id="PRU00042"/>
    </source>
</evidence>
<keyword evidence="4 7" id="KW-0863">Zinc-finger</keyword>
<evidence type="ECO:0000313" key="10">
    <source>
        <dbReference type="Proteomes" id="UP000594262"/>
    </source>
</evidence>
<dbReference type="PROSITE" id="PS50157">
    <property type="entry name" value="ZINC_FINGER_C2H2_2"/>
    <property type="match status" value="7"/>
</dbReference>
<accession>A0A7M5XI80</accession>
<name>A0A7M5XI80_9CNID</name>
<dbReference type="Proteomes" id="UP000594262">
    <property type="component" value="Unplaced"/>
</dbReference>
<dbReference type="FunFam" id="3.30.160.60:FF:001102">
    <property type="entry name" value="Transcription factor IIIA"/>
    <property type="match status" value="1"/>
</dbReference>
<dbReference type="InterPro" id="IPR013087">
    <property type="entry name" value="Znf_C2H2_type"/>
</dbReference>
<dbReference type="GO" id="GO:0000981">
    <property type="term" value="F:DNA-binding transcription factor activity, RNA polymerase II-specific"/>
    <property type="evidence" value="ECO:0007669"/>
    <property type="project" value="TreeGrafter"/>
</dbReference>
<comment type="subcellular location">
    <subcellularLocation>
        <location evidence="1">Nucleus</location>
    </subcellularLocation>
</comment>
<dbReference type="GO" id="GO:0045944">
    <property type="term" value="P:positive regulation of transcription by RNA polymerase II"/>
    <property type="evidence" value="ECO:0007669"/>
    <property type="project" value="UniProtKB-ARBA"/>
</dbReference>
<evidence type="ECO:0000256" key="4">
    <source>
        <dbReference type="ARBA" id="ARBA00022771"/>
    </source>
</evidence>
<evidence type="ECO:0000256" key="5">
    <source>
        <dbReference type="ARBA" id="ARBA00022833"/>
    </source>
</evidence>
<dbReference type="PANTHER" id="PTHR19818:SF139">
    <property type="entry name" value="PAIR-RULE PROTEIN ODD-PAIRED"/>
    <property type="match status" value="1"/>
</dbReference>
<keyword evidence="10" id="KW-1185">Reference proteome</keyword>
<evidence type="ECO:0000259" key="8">
    <source>
        <dbReference type="PROSITE" id="PS50157"/>
    </source>
</evidence>
<dbReference type="PANTHER" id="PTHR19818">
    <property type="entry name" value="ZINC FINGER PROTEIN ZIC AND GLI"/>
    <property type="match status" value="1"/>
</dbReference>
<feature type="domain" description="C2H2-type" evidence="8">
    <location>
        <begin position="180"/>
        <end position="209"/>
    </location>
</feature>
<dbReference type="PROSITE" id="PS00028">
    <property type="entry name" value="ZINC_FINGER_C2H2_1"/>
    <property type="match status" value="7"/>
</dbReference>
<dbReference type="SUPFAM" id="SSF57667">
    <property type="entry name" value="beta-beta-alpha zinc fingers"/>
    <property type="match status" value="4"/>
</dbReference>
<organism evidence="9 10">
    <name type="scientific">Clytia hemisphaerica</name>
    <dbReference type="NCBI Taxonomy" id="252671"/>
    <lineage>
        <taxon>Eukaryota</taxon>
        <taxon>Metazoa</taxon>
        <taxon>Cnidaria</taxon>
        <taxon>Hydrozoa</taxon>
        <taxon>Hydroidolina</taxon>
        <taxon>Leptothecata</taxon>
        <taxon>Obeliida</taxon>
        <taxon>Clytiidae</taxon>
        <taxon>Clytia</taxon>
    </lineage>
</organism>
<evidence type="ECO:0000256" key="3">
    <source>
        <dbReference type="ARBA" id="ARBA00022737"/>
    </source>
</evidence>
<keyword evidence="5" id="KW-0862">Zinc</keyword>
<keyword evidence="2" id="KW-0479">Metal-binding</keyword>
<protein>
    <recommendedName>
        <fullName evidence="8">C2H2-type domain-containing protein</fullName>
    </recommendedName>
</protein>
<keyword evidence="3" id="KW-0677">Repeat</keyword>
<feature type="domain" description="C2H2-type" evidence="8">
    <location>
        <begin position="120"/>
        <end position="149"/>
    </location>
</feature>
<dbReference type="AlphaFoldDB" id="A0A7M5XI80"/>
<dbReference type="InterPro" id="IPR036236">
    <property type="entry name" value="Znf_C2H2_sf"/>
</dbReference>
<keyword evidence="6" id="KW-0539">Nucleus</keyword>
<feature type="domain" description="C2H2-type" evidence="8">
    <location>
        <begin position="150"/>
        <end position="179"/>
    </location>
</feature>
<evidence type="ECO:0000313" key="9">
    <source>
        <dbReference type="EnsemblMetazoa" id="CLYHEMP023443.1"/>
    </source>
</evidence>
<evidence type="ECO:0000256" key="1">
    <source>
        <dbReference type="ARBA" id="ARBA00004123"/>
    </source>
</evidence>
<dbReference type="GeneID" id="136801833"/>
<dbReference type="InterPro" id="IPR050329">
    <property type="entry name" value="GLI_C2H2-zinc-finger"/>
</dbReference>
<sequence>MKRNETKKFPCTYPNCTWSFPTNYKLDRHIKSHTGEKAWICNFCAKSFANGYNLKEHSKLHTRLTAKQNNVVREETVETTTNIHSDCKDVSIPCPKKRCLRKFTTEKELAVHLTNHDLQYQCSFDGCHKRFSKPSILKQHEANHTQDRPFKCDFESCTKSFATKQKLKRHMGIHENKRNFSCPVEGCDKAFNCKEYLDSHLRTHQDTKPLKCPIEDCFKHFSCTSTLKVHLMKHANNRPFKCTHTGCEKTYLTASNLRSHEKVHKRKLLATSDDSDDSEAEETIDTNELMNLPAMDISIMSKEALVAAAFGEIACNEYMNIDSSQVPKDVDNTIDINVLNESDKEKLKDLQEEFVRNIYASSVNTDHSFLPSYLVPPGSSNKLNIESKEKPTMSTLDEPVTLEPSMELSTGHLEIDGACFQASSCMPDHIYSNKLYENSSTVNLQDIH</sequence>
<dbReference type="Pfam" id="PF00096">
    <property type="entry name" value="zf-C2H2"/>
    <property type="match status" value="2"/>
</dbReference>
<dbReference type="GO" id="GO:0008270">
    <property type="term" value="F:zinc ion binding"/>
    <property type="evidence" value="ECO:0007669"/>
    <property type="project" value="UniProtKB-KW"/>
</dbReference>
<feature type="domain" description="C2H2-type" evidence="8">
    <location>
        <begin position="210"/>
        <end position="239"/>
    </location>
</feature>
<dbReference type="RefSeq" id="XP_066914601.1">
    <property type="nucleotide sequence ID" value="XM_067058500.1"/>
</dbReference>
<dbReference type="Gene3D" id="3.30.160.60">
    <property type="entry name" value="Classic Zinc Finger"/>
    <property type="match status" value="6"/>
</dbReference>
<feature type="domain" description="C2H2-type" evidence="8">
    <location>
        <begin position="9"/>
        <end position="38"/>
    </location>
</feature>
<dbReference type="FunFam" id="3.30.160.60:FF:000125">
    <property type="entry name" value="Putative zinc finger protein 143"/>
    <property type="match status" value="1"/>
</dbReference>
<dbReference type="GO" id="GO:0000978">
    <property type="term" value="F:RNA polymerase II cis-regulatory region sequence-specific DNA binding"/>
    <property type="evidence" value="ECO:0007669"/>
    <property type="project" value="TreeGrafter"/>
</dbReference>